<evidence type="ECO:0000313" key="10">
    <source>
        <dbReference type="WBParaSite" id="ACRNAN_scaffold8557.g29971.t1"/>
    </source>
</evidence>
<feature type="region of interest" description="Disordered" evidence="7">
    <location>
        <begin position="435"/>
        <end position="468"/>
    </location>
</feature>
<evidence type="ECO:0000256" key="7">
    <source>
        <dbReference type="SAM" id="MobiDB-lite"/>
    </source>
</evidence>
<evidence type="ECO:0000256" key="5">
    <source>
        <dbReference type="ARBA" id="ARBA00034769"/>
    </source>
</evidence>
<reference evidence="9 10" key="1">
    <citation type="submission" date="2022-11" db="UniProtKB">
        <authorList>
            <consortium name="WormBaseParasite"/>
        </authorList>
    </citation>
    <scope>IDENTIFICATION</scope>
</reference>
<keyword evidence="6" id="KW-0813">Transport</keyword>
<dbReference type="GO" id="GO:0005254">
    <property type="term" value="F:chloride channel activity"/>
    <property type="evidence" value="ECO:0007669"/>
    <property type="project" value="UniProtKB-KW"/>
</dbReference>
<feature type="compositionally biased region" description="Basic and acidic residues" evidence="7">
    <location>
        <begin position="440"/>
        <end position="450"/>
    </location>
</feature>
<evidence type="ECO:0000256" key="4">
    <source>
        <dbReference type="ARBA" id="ARBA00023136"/>
    </source>
</evidence>
<feature type="transmembrane region" description="Helical" evidence="6">
    <location>
        <begin position="73"/>
        <end position="91"/>
    </location>
</feature>
<evidence type="ECO:0000256" key="3">
    <source>
        <dbReference type="ARBA" id="ARBA00022989"/>
    </source>
</evidence>
<evidence type="ECO:0000256" key="2">
    <source>
        <dbReference type="ARBA" id="ARBA00022692"/>
    </source>
</evidence>
<keyword evidence="6" id="KW-1003">Cell membrane</keyword>
<dbReference type="GO" id="GO:0005886">
    <property type="term" value="C:plasma membrane"/>
    <property type="evidence" value="ECO:0007669"/>
    <property type="project" value="UniProtKB-SubCell"/>
</dbReference>
<keyword evidence="6" id="KW-0406">Ion transport</keyword>
<evidence type="ECO:0000256" key="1">
    <source>
        <dbReference type="ARBA" id="ARBA00004370"/>
    </source>
</evidence>
<comment type="subcellular location">
    <subcellularLocation>
        <location evidence="6">Cell membrane</location>
        <topology evidence="6">Multi-pass membrane protein</topology>
    </subcellularLocation>
    <subcellularLocation>
        <location evidence="1">Membrane</location>
    </subcellularLocation>
</comment>
<dbReference type="InterPro" id="IPR000615">
    <property type="entry name" value="Bestrophin"/>
</dbReference>
<keyword evidence="3 6" id="KW-1133">Transmembrane helix</keyword>
<proteinExistence type="inferred from homology"/>
<name>A0A914CT34_9BILA</name>
<dbReference type="PANTHER" id="PTHR10736:SF0">
    <property type="entry name" value="BESTROPHIN HOMOLOG"/>
    <property type="match status" value="1"/>
</dbReference>
<dbReference type="WBParaSite" id="ACRNAN_scaffold8557.g29971.t1">
    <property type="protein sequence ID" value="ACRNAN_scaffold8557.g29971.t1"/>
    <property type="gene ID" value="ACRNAN_scaffold8557.g29971"/>
</dbReference>
<dbReference type="PANTHER" id="PTHR10736">
    <property type="entry name" value="BESTROPHIN"/>
    <property type="match status" value="1"/>
</dbReference>
<dbReference type="AlphaFoldDB" id="A0A914CT34"/>
<dbReference type="GO" id="GO:0034707">
    <property type="term" value="C:chloride channel complex"/>
    <property type="evidence" value="ECO:0007669"/>
    <property type="project" value="UniProtKB-KW"/>
</dbReference>
<keyword evidence="6" id="KW-0869">Chloride channel</keyword>
<dbReference type="Proteomes" id="UP000887540">
    <property type="component" value="Unplaced"/>
</dbReference>
<keyword evidence="2 6" id="KW-0812">Transmembrane</keyword>
<keyword evidence="6" id="KW-0868">Chloride</keyword>
<evidence type="ECO:0000256" key="6">
    <source>
        <dbReference type="RuleBase" id="RU363126"/>
    </source>
</evidence>
<sequence length="468" mass="54476">MTISYNLDISSSSSWTFLKIIFRWRGSVWKSIIHELAAWTIVYYIVFVVYRVILNNDEQKIFAAFAQHCNERLDGYIPLTFMLGFFVTIVVDRWKNIFANIGFIDNVAFYIASYIRGHDEESKVVRRNIMRYLCLTQILVLRDISLRVRKRFPNLEALIDAGFLQPHEKRMLDNVSNDFTKYWVPINWVFNLCYEMRAKNKVLSDVLLNGMLLEVKNFRFALQTLCNTDWVPVPLAYPQVVFVAVRVYFLICVFSRQYIITANVVNKSLIDLYIPFMTMLQLIFYMGWLKVAEALLNPLGEDDDDFECNYIIDRNITISLLMADQCNDEMPMQMPDLFRTGEKPLYSEEAAKMPVNPLIGSAVLSDIDEEEKVVMVPHPSSLNPTPAGSPQMRQRFTDKLKAKLHRERSMSLQNTVLESGRTDFLDVPRKSYYDNNAFNKEQRSNSHHNLETVNEEETDVPNFSKTIG</sequence>
<keyword evidence="6" id="KW-0407">Ion channel</keyword>
<protein>
    <recommendedName>
        <fullName evidence="6">Bestrophin homolog</fullName>
    </recommendedName>
</protein>
<dbReference type="WBParaSite" id="ACRNAN_scaffold1428.g28945.t1">
    <property type="protein sequence ID" value="ACRNAN_scaffold1428.g28945.t1"/>
    <property type="gene ID" value="ACRNAN_scaffold1428.g28945"/>
</dbReference>
<dbReference type="InterPro" id="IPR021134">
    <property type="entry name" value="Bestrophin-like"/>
</dbReference>
<evidence type="ECO:0000313" key="8">
    <source>
        <dbReference type="Proteomes" id="UP000887540"/>
    </source>
</evidence>
<organism evidence="8 9">
    <name type="scientific">Acrobeloides nanus</name>
    <dbReference type="NCBI Taxonomy" id="290746"/>
    <lineage>
        <taxon>Eukaryota</taxon>
        <taxon>Metazoa</taxon>
        <taxon>Ecdysozoa</taxon>
        <taxon>Nematoda</taxon>
        <taxon>Chromadorea</taxon>
        <taxon>Rhabditida</taxon>
        <taxon>Tylenchina</taxon>
        <taxon>Cephalobomorpha</taxon>
        <taxon>Cephaloboidea</taxon>
        <taxon>Cephalobidae</taxon>
        <taxon>Acrobeloides</taxon>
    </lineage>
</organism>
<accession>A0A914CT34</accession>
<comment type="function">
    <text evidence="6">Forms chloride channels.</text>
</comment>
<keyword evidence="8" id="KW-1185">Reference proteome</keyword>
<keyword evidence="4 6" id="KW-0472">Membrane</keyword>
<comment type="similarity">
    <text evidence="5 6">Belongs to the anion channel-forming bestrophin (TC 1.A.46) family. Calcium-sensitive chloride channel subfamily.</text>
</comment>
<feature type="transmembrane region" description="Helical" evidence="6">
    <location>
        <begin position="32"/>
        <end position="53"/>
    </location>
</feature>
<dbReference type="Pfam" id="PF01062">
    <property type="entry name" value="Bestrophin"/>
    <property type="match status" value="1"/>
</dbReference>
<evidence type="ECO:0000313" key="9">
    <source>
        <dbReference type="WBParaSite" id="ACRNAN_scaffold1428.g28945.t1"/>
    </source>
</evidence>